<accession>A0A7C9QSF1</accession>
<sequence>MMPPLSRLAVPLALAVALAGCGASTPLRYHALATGAASPAPSGGAQVLVEVLPVAVPERVNREEVVLTTIGGALDLRAGDRWAAPLADEMRQVVDEALWRRSRAADVYAAPPPPGAADALPQYRLALRLERLDATPDGQAVAEASWTLRRLPQGAQAFCRSGAAETVAGTDTAAAVAALSRATRTVAERIADSLERLNSGPTDPCGG</sequence>
<keyword evidence="4" id="KW-1185">Reference proteome</keyword>
<feature type="domain" description="ABC-type transport auxiliary lipoprotein component" evidence="2">
    <location>
        <begin position="35"/>
        <end position="191"/>
    </location>
</feature>
<dbReference type="Gene3D" id="3.40.50.10610">
    <property type="entry name" value="ABC-type transport auxiliary lipoprotein component"/>
    <property type="match status" value="1"/>
</dbReference>
<feature type="chain" id="PRO_5028941878" evidence="1">
    <location>
        <begin position="20"/>
        <end position="207"/>
    </location>
</feature>
<dbReference type="Pfam" id="PF03886">
    <property type="entry name" value="ABC_trans_aux"/>
    <property type="match status" value="1"/>
</dbReference>
<name>A0A7C9QSF1_9PROT</name>
<gene>
    <name evidence="3" type="ORF">G4223_02885</name>
</gene>
<feature type="signal peptide" evidence="1">
    <location>
        <begin position="1"/>
        <end position="19"/>
    </location>
</feature>
<dbReference type="PROSITE" id="PS51257">
    <property type="entry name" value="PROKAR_LIPOPROTEIN"/>
    <property type="match status" value="1"/>
</dbReference>
<comment type="caution">
    <text evidence="3">The sequence shown here is derived from an EMBL/GenBank/DDBJ whole genome shotgun (WGS) entry which is preliminary data.</text>
</comment>
<evidence type="ECO:0000313" key="3">
    <source>
        <dbReference type="EMBL" id="NFV79061.1"/>
    </source>
</evidence>
<dbReference type="InterPro" id="IPR005586">
    <property type="entry name" value="ABC_trans_aux"/>
</dbReference>
<evidence type="ECO:0000259" key="2">
    <source>
        <dbReference type="Pfam" id="PF03886"/>
    </source>
</evidence>
<dbReference type="AlphaFoldDB" id="A0A7C9QSF1"/>
<proteinExistence type="predicted"/>
<evidence type="ECO:0000256" key="1">
    <source>
        <dbReference type="SAM" id="SignalP"/>
    </source>
</evidence>
<keyword evidence="1" id="KW-0732">Signal</keyword>
<dbReference type="EMBL" id="JAAIYP010000009">
    <property type="protein sequence ID" value="NFV79061.1"/>
    <property type="molecule type" value="Genomic_DNA"/>
</dbReference>
<reference evidence="3 4" key="1">
    <citation type="submission" date="2020-02" db="EMBL/GenBank/DDBJ databases">
        <authorList>
            <person name="Dziuba M."/>
            <person name="Kuznetsov B."/>
            <person name="Mardanov A."/>
            <person name="Ravin N."/>
            <person name="Grouzdev D."/>
        </authorList>
    </citation>
    <scope>NUCLEOTIDE SEQUENCE [LARGE SCALE GENOMIC DNA]</scope>
    <source>
        <strain evidence="3 4">SpK</strain>
    </source>
</reference>
<evidence type="ECO:0000313" key="4">
    <source>
        <dbReference type="Proteomes" id="UP000480684"/>
    </source>
</evidence>
<dbReference type="SUPFAM" id="SSF159594">
    <property type="entry name" value="XCC0632-like"/>
    <property type="match status" value="1"/>
</dbReference>
<organism evidence="3 4">
    <name type="scientific">Magnetospirillum aberrantis SpK</name>
    <dbReference type="NCBI Taxonomy" id="908842"/>
    <lineage>
        <taxon>Bacteria</taxon>
        <taxon>Pseudomonadati</taxon>
        <taxon>Pseudomonadota</taxon>
        <taxon>Alphaproteobacteria</taxon>
        <taxon>Rhodospirillales</taxon>
        <taxon>Rhodospirillaceae</taxon>
        <taxon>Magnetospirillum</taxon>
    </lineage>
</organism>
<protein>
    <submittedName>
        <fullName evidence="3">Membrane integrity-associated transporter subunit PqiC</fullName>
    </submittedName>
</protein>
<dbReference type="Proteomes" id="UP000480684">
    <property type="component" value="Unassembled WGS sequence"/>
</dbReference>